<dbReference type="OrthoDB" id="5043642at2759"/>
<dbReference type="InterPro" id="IPR021848">
    <property type="entry name" value="HODM_asu-like"/>
</dbReference>
<gene>
    <name evidence="2" type="ORF">BP5796_09209</name>
</gene>
<accession>A0A3D8R3C7</accession>
<keyword evidence="1" id="KW-0472">Membrane</keyword>
<reference evidence="2 3" key="1">
    <citation type="journal article" date="2018" name="IMA Fungus">
        <title>IMA Genome-F 9: Draft genome sequence of Annulohypoxylon stygium, Aspergillus mulundensis, Berkeleyomyces basicola (syn. Thielaviopsis basicola), Ceratocystis smalleyi, two Cercospora beticola strains, Coleophoma cylindrospora, Fusarium fracticaudum, Phialophora cf. hyalina, and Morchella septimelata.</title>
        <authorList>
            <person name="Wingfield B.D."/>
            <person name="Bills G.F."/>
            <person name="Dong Y."/>
            <person name="Huang W."/>
            <person name="Nel W.J."/>
            <person name="Swalarsk-Parry B.S."/>
            <person name="Vaghefi N."/>
            <person name="Wilken P.M."/>
            <person name="An Z."/>
            <person name="de Beer Z.W."/>
            <person name="De Vos L."/>
            <person name="Chen L."/>
            <person name="Duong T.A."/>
            <person name="Gao Y."/>
            <person name="Hammerbacher A."/>
            <person name="Kikkert J.R."/>
            <person name="Li Y."/>
            <person name="Li H."/>
            <person name="Li K."/>
            <person name="Li Q."/>
            <person name="Liu X."/>
            <person name="Ma X."/>
            <person name="Naidoo K."/>
            <person name="Pethybridge S.J."/>
            <person name="Sun J."/>
            <person name="Steenkamp E.T."/>
            <person name="van der Nest M.A."/>
            <person name="van Wyk S."/>
            <person name="Wingfield M.J."/>
            <person name="Xiong C."/>
            <person name="Yue Q."/>
            <person name="Zhang X."/>
        </authorList>
    </citation>
    <scope>NUCLEOTIDE SEQUENCE [LARGE SCALE GENOMIC DNA]</scope>
    <source>
        <strain evidence="2 3">BP5796</strain>
    </source>
</reference>
<dbReference type="Proteomes" id="UP000256328">
    <property type="component" value="Unassembled WGS sequence"/>
</dbReference>
<comment type="caution">
    <text evidence="2">The sequence shown here is derived from an EMBL/GenBank/DDBJ whole genome shotgun (WGS) entry which is preliminary data.</text>
</comment>
<organism evidence="2 3">
    <name type="scientific">Coleophoma crateriformis</name>
    <dbReference type="NCBI Taxonomy" id="565419"/>
    <lineage>
        <taxon>Eukaryota</taxon>
        <taxon>Fungi</taxon>
        <taxon>Dikarya</taxon>
        <taxon>Ascomycota</taxon>
        <taxon>Pezizomycotina</taxon>
        <taxon>Leotiomycetes</taxon>
        <taxon>Helotiales</taxon>
        <taxon>Dermateaceae</taxon>
        <taxon>Coleophoma</taxon>
    </lineage>
</organism>
<keyword evidence="3" id="KW-1185">Reference proteome</keyword>
<evidence type="ECO:0000313" key="3">
    <source>
        <dbReference type="Proteomes" id="UP000256328"/>
    </source>
</evidence>
<name>A0A3D8R3C7_9HELO</name>
<evidence type="ECO:0008006" key="4">
    <source>
        <dbReference type="Google" id="ProtNLM"/>
    </source>
</evidence>
<dbReference type="AlphaFoldDB" id="A0A3D8R3C7"/>
<keyword evidence="1" id="KW-1133">Transmembrane helix</keyword>
<sequence>MEGKTELAAWAFLILMGLWRLWNWGIEWRKRNPKPVIQEQEEKKTDLETPEIEPLSTFNWRNTEPEKLRPFRPKYHLTMALQNSDPSDLVAMDNTYLQRLETRKEAMSQHPDIVLQATPRSIPAINELYTYLVGTYLPTRYPTMFSLAPTHLENLVTSTRIPLHPSSDPLETLRTLGENIDEDFIWLQPSEDGDGYLFTGYIVCFPAGFNTKDKLGLKLREIHTPVPGYAEKLEKSMDRFFERLEVGKMVRRSNWSITTHDKLYAASAGNHLYAGEEVEAEEIDLANTYLRCERQYLHRQPETKALCFSFKTYLYPISQIKAEGLGEDLARAIDGLKEGSVPEMHFYKKGVVWGETVKEYLRS</sequence>
<feature type="transmembrane region" description="Helical" evidence="1">
    <location>
        <begin position="7"/>
        <end position="25"/>
    </location>
</feature>
<evidence type="ECO:0000313" key="2">
    <source>
        <dbReference type="EMBL" id="RDW68552.1"/>
    </source>
</evidence>
<dbReference type="EMBL" id="PDLN01000013">
    <property type="protein sequence ID" value="RDW68552.1"/>
    <property type="molecule type" value="Genomic_DNA"/>
</dbReference>
<evidence type="ECO:0000256" key="1">
    <source>
        <dbReference type="SAM" id="Phobius"/>
    </source>
</evidence>
<keyword evidence="1" id="KW-0812">Transmembrane</keyword>
<dbReference type="Pfam" id="PF11927">
    <property type="entry name" value="HODM_asu-like"/>
    <property type="match status" value="1"/>
</dbReference>
<proteinExistence type="predicted"/>
<protein>
    <recommendedName>
        <fullName evidence="4">HRQ family protein 2</fullName>
    </recommendedName>
</protein>